<dbReference type="Proteomes" id="UP000197054">
    <property type="component" value="Chromosome"/>
</dbReference>
<feature type="compositionally biased region" description="Polar residues" evidence="1">
    <location>
        <begin position="46"/>
        <end position="62"/>
    </location>
</feature>
<feature type="compositionally biased region" description="Basic and acidic residues" evidence="1">
    <location>
        <begin position="63"/>
        <end position="77"/>
    </location>
</feature>
<proteinExistence type="predicted"/>
<evidence type="ECO:0000256" key="1">
    <source>
        <dbReference type="SAM" id="MobiDB-lite"/>
    </source>
</evidence>
<feature type="region of interest" description="Disordered" evidence="1">
    <location>
        <begin position="34"/>
        <end position="77"/>
    </location>
</feature>
<name>A0AAC9T3N0_UREPR</name>
<dbReference type="Gene3D" id="1.10.287.620">
    <property type="entry name" value="Helix Hairpins"/>
    <property type="match status" value="1"/>
</dbReference>
<evidence type="ECO:0000313" key="2">
    <source>
        <dbReference type="EMBL" id="ASD30042.1"/>
    </source>
</evidence>
<accession>A0AAC9T3N0</accession>
<gene>
    <name evidence="2" type="ORF">CEG42_02335</name>
</gene>
<reference evidence="2 3" key="1">
    <citation type="submission" date="2017-06" db="EMBL/GenBank/DDBJ databases">
        <title>Genome Sequencing and Comparative Genomics Analysis of Five Ureaplasma Urealyticums with Different Drug Resistance.</title>
        <authorList>
            <person name="Ma L."/>
            <person name="Jia T."/>
        </authorList>
    </citation>
    <scope>NUCLEOTIDE SEQUENCE [LARGE SCALE GENOMIC DNA]</scope>
    <source>
        <strain evidence="3">hebnu uu3</strain>
    </source>
</reference>
<dbReference type="SUPFAM" id="SSF57997">
    <property type="entry name" value="Tropomyosin"/>
    <property type="match status" value="1"/>
</dbReference>
<sequence length="77" mass="8755">MIFYIFNLNYQTEKELTTAKTDVESKQKVADAAKTKLDEATKESKNANQLLETAKTNQTTKQEAVDKAKEELEEAKK</sequence>
<evidence type="ECO:0000313" key="3">
    <source>
        <dbReference type="Proteomes" id="UP000197054"/>
    </source>
</evidence>
<feature type="compositionally biased region" description="Basic and acidic residues" evidence="1">
    <location>
        <begin position="34"/>
        <end position="45"/>
    </location>
</feature>
<dbReference type="AlphaFoldDB" id="A0AAC9T3N0"/>
<dbReference type="EMBL" id="CP021991">
    <property type="protein sequence ID" value="ASD30042.1"/>
    <property type="molecule type" value="Genomic_DNA"/>
</dbReference>
<protein>
    <submittedName>
        <fullName evidence="2">Uncharacterized protein</fullName>
    </submittedName>
</protein>
<organism evidence="2 3">
    <name type="scientific">Ureaplasma parvum</name>
    <name type="common">Ureaplasma urealyticum biotype 1</name>
    <dbReference type="NCBI Taxonomy" id="134821"/>
    <lineage>
        <taxon>Bacteria</taxon>
        <taxon>Bacillati</taxon>
        <taxon>Mycoplasmatota</taxon>
        <taxon>Mycoplasmoidales</taxon>
        <taxon>Mycoplasmoidaceae</taxon>
        <taxon>Ureaplasma</taxon>
    </lineage>
</organism>